<gene>
    <name evidence="1" type="ORF">OIN59_21310</name>
</gene>
<proteinExistence type="predicted"/>
<dbReference type="EMBL" id="JAPCKI010000017">
    <property type="protein sequence ID" value="MDD2179985.1"/>
    <property type="molecule type" value="Genomic_DNA"/>
</dbReference>
<sequence>MSADTNQKPPFDLKAVQTSMAFTSPPPALLPTLRAIWDEAVDQLKRTEEKHAPRLQKIWGETSLAGDEFSVLKRAALAKGKESLSVEANQVLEYAYFRTLTLVQRIHDAFYDLHPLTTPLHNEKPDEALMKRLLAADNLKEKAFLDQVVSPFFALQLEAAFLRTHLEVPKGVPLLPAARQDRSSKGGQGANRGMEAVQEVIIQCLESASEGKMHRSLTALGNEYSVEIEATLETHKDELRQRQGKGETVSQYARDLTVEGIIKKLPRWAKENPQLRARLAKLCKLKA</sequence>
<organism evidence="1 2">
    <name type="scientific">Acidovorax benzenivorans</name>
    <dbReference type="NCBI Taxonomy" id="2987520"/>
    <lineage>
        <taxon>Bacteria</taxon>
        <taxon>Pseudomonadati</taxon>
        <taxon>Pseudomonadota</taxon>
        <taxon>Betaproteobacteria</taxon>
        <taxon>Burkholderiales</taxon>
        <taxon>Comamonadaceae</taxon>
        <taxon>Acidovorax</taxon>
    </lineage>
</organism>
<keyword evidence="2" id="KW-1185">Reference proteome</keyword>
<protein>
    <submittedName>
        <fullName evidence="1">Uncharacterized protein</fullName>
    </submittedName>
</protein>
<reference evidence="1" key="1">
    <citation type="submission" date="2022-10" db="EMBL/GenBank/DDBJ databases">
        <title>Description of microaerobic benzene degrading bacteria.</title>
        <authorList>
            <person name="Bedics A."/>
            <person name="Tancsics A."/>
            <person name="Banerjee S."/>
        </authorList>
    </citation>
    <scope>NUCLEOTIDE SEQUENCE</scope>
    <source>
        <strain evidence="1">D2M1</strain>
    </source>
</reference>
<name>A0ABT5S202_9BURK</name>
<evidence type="ECO:0000313" key="1">
    <source>
        <dbReference type="EMBL" id="MDD2179985.1"/>
    </source>
</evidence>
<comment type="caution">
    <text evidence="1">The sequence shown here is derived from an EMBL/GenBank/DDBJ whole genome shotgun (WGS) entry which is preliminary data.</text>
</comment>
<evidence type="ECO:0000313" key="2">
    <source>
        <dbReference type="Proteomes" id="UP001148932"/>
    </source>
</evidence>
<dbReference type="RefSeq" id="WP_274113631.1">
    <property type="nucleotide sequence ID" value="NZ_JAPCKI010000017.1"/>
</dbReference>
<accession>A0ABT5S202</accession>
<dbReference type="Proteomes" id="UP001148932">
    <property type="component" value="Unassembled WGS sequence"/>
</dbReference>